<dbReference type="InterPro" id="IPR024654">
    <property type="entry name" value="Calcineurin-like_PHP_lpxH"/>
</dbReference>
<proteinExistence type="predicted"/>
<evidence type="ECO:0000313" key="2">
    <source>
        <dbReference type="EMBL" id="KAK2730369.1"/>
    </source>
</evidence>
<dbReference type="Gene3D" id="3.60.21.10">
    <property type="match status" value="1"/>
</dbReference>
<name>A0AAD9XY45_COLKA</name>
<dbReference type="PANTHER" id="PTHR30337">
    <property type="entry name" value="COMPONENT OF ATP-DEPENDENT DSDNA EXONUCLEASE"/>
    <property type="match status" value="1"/>
</dbReference>
<reference evidence="2" key="1">
    <citation type="submission" date="2023-02" db="EMBL/GenBank/DDBJ databases">
        <title>Colletotrichum kahawae CIFC_Que2 genome sequencing and assembly.</title>
        <authorList>
            <person name="Baroncelli R."/>
        </authorList>
    </citation>
    <scope>NUCLEOTIDE SEQUENCE</scope>
    <source>
        <strain evidence="2">CIFC_Que2</strain>
    </source>
</reference>
<dbReference type="CDD" id="cd00838">
    <property type="entry name" value="MPP_superfamily"/>
    <property type="match status" value="1"/>
</dbReference>
<organism evidence="2 3">
    <name type="scientific">Colletotrichum kahawae</name>
    <name type="common">Coffee berry disease fungus</name>
    <dbReference type="NCBI Taxonomy" id="34407"/>
    <lineage>
        <taxon>Eukaryota</taxon>
        <taxon>Fungi</taxon>
        <taxon>Dikarya</taxon>
        <taxon>Ascomycota</taxon>
        <taxon>Pezizomycotina</taxon>
        <taxon>Sordariomycetes</taxon>
        <taxon>Hypocreomycetidae</taxon>
        <taxon>Glomerellales</taxon>
        <taxon>Glomerellaceae</taxon>
        <taxon>Colletotrichum</taxon>
        <taxon>Colletotrichum gloeosporioides species complex</taxon>
    </lineage>
</organism>
<accession>A0AAD9XY45</accession>
<protein>
    <recommendedName>
        <fullName evidence="1">Calcineurin-like phosphoesterase domain-containing protein</fullName>
    </recommendedName>
</protein>
<comment type="caution">
    <text evidence="2">The sequence shown here is derived from an EMBL/GenBank/DDBJ whole genome shotgun (WGS) entry which is preliminary data.</text>
</comment>
<dbReference type="AlphaFoldDB" id="A0AAD9XY45"/>
<dbReference type="EMBL" id="VYYT01000675">
    <property type="protein sequence ID" value="KAK2730369.1"/>
    <property type="molecule type" value="Genomic_DNA"/>
</dbReference>
<evidence type="ECO:0000313" key="3">
    <source>
        <dbReference type="Proteomes" id="UP001281614"/>
    </source>
</evidence>
<sequence length="294" mass="33034">MSRWLLLSDLHFRHFDLHRVVETAQWVVAQAERHQVGRVIICGDLLTSHATQRTSVLSACHRFIGLLSDVVPRVHIILGNHDLGYRYDYQTTALDAFNIRRLAPYVSLHATVAQLELDGRRVLLLPFREDQNELTKAVSSLAPLEGSKTVAFAHLAINKAIMQRYVVRADVDNPHPAISITHQGFLGADRFASLARTFTGHFHSHQTLYQKQPSINKDDLQGSVTYIGSPLQLSWADLNDEKRGIILFDPQTALPQVQAPLAPESRPKSRLPSLPAFLRILRSTTYLVSSWVTG</sequence>
<dbReference type="InterPro" id="IPR050535">
    <property type="entry name" value="DNA_Repair-Maintenance_Comp"/>
</dbReference>
<dbReference type="SUPFAM" id="SSF56300">
    <property type="entry name" value="Metallo-dependent phosphatases"/>
    <property type="match status" value="1"/>
</dbReference>
<dbReference type="GO" id="GO:0016787">
    <property type="term" value="F:hydrolase activity"/>
    <property type="evidence" value="ECO:0007669"/>
    <property type="project" value="InterPro"/>
</dbReference>
<keyword evidence="3" id="KW-1185">Reference proteome</keyword>
<evidence type="ECO:0000259" key="1">
    <source>
        <dbReference type="Pfam" id="PF12850"/>
    </source>
</evidence>
<dbReference type="Proteomes" id="UP001281614">
    <property type="component" value="Unassembled WGS sequence"/>
</dbReference>
<gene>
    <name evidence="2" type="ORF">CKAH01_19109</name>
</gene>
<feature type="non-terminal residue" evidence="2">
    <location>
        <position position="1"/>
    </location>
</feature>
<dbReference type="Pfam" id="PF12850">
    <property type="entry name" value="Metallophos_2"/>
    <property type="match status" value="1"/>
</dbReference>
<dbReference type="InterPro" id="IPR029052">
    <property type="entry name" value="Metallo-depent_PP-like"/>
</dbReference>
<feature type="domain" description="Calcineurin-like phosphoesterase" evidence="1">
    <location>
        <begin position="6"/>
        <end position="140"/>
    </location>
</feature>
<dbReference type="PANTHER" id="PTHR30337:SF0">
    <property type="entry name" value="NUCLEASE SBCCD SUBUNIT D"/>
    <property type="match status" value="1"/>
</dbReference>